<evidence type="ECO:0000313" key="18">
    <source>
        <dbReference type="EMBL" id="AOY74972.1"/>
    </source>
</evidence>
<dbReference type="InterPro" id="IPR000581">
    <property type="entry name" value="ILV_EDD_N"/>
</dbReference>
<dbReference type="Gene3D" id="3.50.30.80">
    <property type="entry name" value="IlvD/EDD C-terminal domain-like"/>
    <property type="match status" value="1"/>
</dbReference>
<dbReference type="GO" id="GO:0000287">
    <property type="term" value="F:magnesium ion binding"/>
    <property type="evidence" value="ECO:0007669"/>
    <property type="project" value="UniProtKB-UniRule"/>
</dbReference>
<dbReference type="Pfam" id="PF24877">
    <property type="entry name" value="ILV_EDD_C"/>
    <property type="match status" value="1"/>
</dbReference>
<dbReference type="InterPro" id="IPR004404">
    <property type="entry name" value="DihydroxyA_deHydtase"/>
</dbReference>
<dbReference type="GO" id="GO:0051537">
    <property type="term" value="F:2 iron, 2 sulfur cluster binding"/>
    <property type="evidence" value="ECO:0007669"/>
    <property type="project" value="UniProtKB-UniRule"/>
</dbReference>
<evidence type="ECO:0000256" key="5">
    <source>
        <dbReference type="ARBA" id="ARBA00022723"/>
    </source>
</evidence>
<keyword evidence="6 15" id="KW-0460">Magnesium</keyword>
<keyword evidence="8 15" id="KW-0411">Iron-sulfur</keyword>
<comment type="catalytic activity">
    <reaction evidence="15">
        <text>(2R,3R)-2,3-dihydroxy-3-methylpentanoate = (S)-3-methyl-2-oxopentanoate + H2O</text>
        <dbReference type="Rhea" id="RHEA:27694"/>
        <dbReference type="ChEBI" id="CHEBI:15377"/>
        <dbReference type="ChEBI" id="CHEBI:35146"/>
        <dbReference type="ChEBI" id="CHEBI:49258"/>
        <dbReference type="EC" id="4.2.1.9"/>
    </reaction>
</comment>
<comment type="cofactor">
    <cofactor evidence="15">
        <name>[2Fe-2S] cluster</name>
        <dbReference type="ChEBI" id="CHEBI:190135"/>
    </cofactor>
    <text evidence="15">Binds 1 [2Fe-2S] cluster per subunit. This cluster acts as a Lewis acid cofactor.</text>
</comment>
<dbReference type="EMBL" id="CP020559">
    <property type="protein sequence ID" value="ARE89384.1"/>
    <property type="molecule type" value="Genomic_DNA"/>
</dbReference>
<dbReference type="KEGG" id="cfm:BJL90_02750"/>
<accession>A0AAC9WI37</accession>
<keyword evidence="9 15" id="KW-0456">Lyase</keyword>
<feature type="modified residue" description="N6-carboxylysine" evidence="15">
    <location>
        <position position="121"/>
    </location>
</feature>
<dbReference type="SUPFAM" id="SSF143975">
    <property type="entry name" value="IlvD/EDD N-terminal domain-like"/>
    <property type="match status" value="1"/>
</dbReference>
<dbReference type="GO" id="GO:0004160">
    <property type="term" value="F:dihydroxy-acid dehydratase activity"/>
    <property type="evidence" value="ECO:0007669"/>
    <property type="project" value="UniProtKB-UniRule"/>
</dbReference>
<dbReference type="InterPro" id="IPR056740">
    <property type="entry name" value="ILV_EDD_C"/>
</dbReference>
<dbReference type="EMBL" id="CP017603">
    <property type="protein sequence ID" value="AOY74972.1"/>
    <property type="molecule type" value="Genomic_DNA"/>
</dbReference>
<evidence type="ECO:0000259" key="16">
    <source>
        <dbReference type="Pfam" id="PF00920"/>
    </source>
</evidence>
<evidence type="ECO:0000256" key="4">
    <source>
        <dbReference type="ARBA" id="ARBA00022714"/>
    </source>
</evidence>
<organism evidence="19 21">
    <name type="scientific">Clostridium formicaceticum</name>
    <dbReference type="NCBI Taxonomy" id="1497"/>
    <lineage>
        <taxon>Bacteria</taxon>
        <taxon>Bacillati</taxon>
        <taxon>Bacillota</taxon>
        <taxon>Clostridia</taxon>
        <taxon>Eubacteriales</taxon>
        <taxon>Clostridiaceae</taxon>
        <taxon>Clostridium</taxon>
    </lineage>
</organism>
<dbReference type="PROSITE" id="PS00886">
    <property type="entry name" value="ILVD_EDD_1"/>
    <property type="match status" value="1"/>
</dbReference>
<feature type="domain" description="Dihydroxy-acid/6-phosphogluconate dehydratase N-terminal" evidence="16">
    <location>
        <begin position="31"/>
        <end position="346"/>
    </location>
</feature>
<gene>
    <name evidence="19" type="primary">ilvD_5</name>
    <name evidence="15" type="synonym">ilvD</name>
    <name evidence="18" type="ORF">BJL90_02750</name>
    <name evidence="19" type="ORF">CLFO_37910</name>
</gene>
<dbReference type="PROSITE" id="PS00887">
    <property type="entry name" value="ILVD_EDD_2"/>
    <property type="match status" value="1"/>
</dbReference>
<comment type="similarity">
    <text evidence="2 15">Belongs to the IlvD/Edd family.</text>
</comment>
<evidence type="ECO:0000256" key="10">
    <source>
        <dbReference type="ARBA" id="ARBA00023304"/>
    </source>
</evidence>
<keyword evidence="4 15" id="KW-0001">2Fe-2S</keyword>
<evidence type="ECO:0000256" key="7">
    <source>
        <dbReference type="ARBA" id="ARBA00023004"/>
    </source>
</evidence>
<evidence type="ECO:0000256" key="13">
    <source>
        <dbReference type="ARBA" id="ARBA00029437"/>
    </source>
</evidence>
<comment type="cofactor">
    <cofactor evidence="1 15">
        <name>Mg(2+)</name>
        <dbReference type="ChEBI" id="CHEBI:18420"/>
    </cofactor>
</comment>
<dbReference type="InterPro" id="IPR042096">
    <property type="entry name" value="Dihydro-acid_dehy_C"/>
</dbReference>
<reference evidence="19 21" key="2">
    <citation type="submission" date="2017-03" db="EMBL/GenBank/DDBJ databases">
        <title>Complete sequence of Clostridium formicaceticum DSM 92.</title>
        <authorList>
            <person name="Poehlein A."/>
            <person name="Karl M."/>
            <person name="Bengelsdorf F.R."/>
            <person name="Duerre P."/>
            <person name="Daniel R."/>
        </authorList>
    </citation>
    <scope>NUCLEOTIDE SEQUENCE [LARGE SCALE GENOMIC DNA]</scope>
    <source>
        <strain evidence="19 21">DSM 92</strain>
    </source>
</reference>
<feature type="active site" description="Proton acceptor" evidence="15">
    <location>
        <position position="466"/>
    </location>
</feature>
<dbReference type="PANTHER" id="PTHR43661:SF3">
    <property type="entry name" value="D-XYLONATE DEHYDRATASE YAGF-RELATED"/>
    <property type="match status" value="1"/>
</dbReference>
<evidence type="ECO:0000256" key="6">
    <source>
        <dbReference type="ARBA" id="ARBA00022842"/>
    </source>
</evidence>
<comment type="pathway">
    <text evidence="13 15">Amino-acid biosynthesis; L-isoleucine biosynthesis; L-isoleucine from 2-oxobutanoate: step 3/4.</text>
</comment>
<name>A0AAC9WI37_9CLOT</name>
<keyword evidence="5 15" id="KW-0479">Metal-binding</keyword>
<dbReference type="EC" id="4.2.1.9" evidence="14 15"/>
<dbReference type="PANTHER" id="PTHR43661">
    <property type="entry name" value="D-XYLONATE DEHYDRATASE"/>
    <property type="match status" value="1"/>
</dbReference>
<evidence type="ECO:0000256" key="11">
    <source>
        <dbReference type="ARBA" id="ARBA00029304"/>
    </source>
</evidence>
<dbReference type="FunFam" id="3.50.30.80:FF:000001">
    <property type="entry name" value="Dihydroxy-acid dehydratase"/>
    <property type="match status" value="1"/>
</dbReference>
<reference evidence="18 20" key="1">
    <citation type="submission" date="2016-10" db="EMBL/GenBank/DDBJ databases">
        <title>Complete Genome Sequence of Acetogen Clostridium formicoaceticum ATCC 27076.</title>
        <authorList>
            <person name="Bao T."/>
            <person name="Cheng C."/>
            <person name="Zhao J."/>
            <person name="Yang S.-T."/>
            <person name="Wang J."/>
            <person name="Wang M."/>
        </authorList>
    </citation>
    <scope>NUCLEOTIDE SEQUENCE [LARGE SCALE GENOMIC DNA]</scope>
    <source>
        <strain evidence="18 20">ATCC 27076</strain>
    </source>
</reference>
<dbReference type="SUPFAM" id="SSF52016">
    <property type="entry name" value="LeuD/IlvD-like"/>
    <property type="match status" value="1"/>
</dbReference>
<evidence type="ECO:0000256" key="14">
    <source>
        <dbReference type="ARBA" id="ARBA00029490"/>
    </source>
</evidence>
<dbReference type="InterPro" id="IPR020558">
    <property type="entry name" value="DiOHA_6PGluconate_deHydtase_CS"/>
</dbReference>
<proteinExistence type="inferred from homology"/>
<comment type="subunit">
    <text evidence="15">Homodimer.</text>
</comment>
<dbReference type="Pfam" id="PF00920">
    <property type="entry name" value="ILVD_EDD_N"/>
    <property type="match status" value="1"/>
</dbReference>
<dbReference type="GO" id="GO:0009097">
    <property type="term" value="P:isoleucine biosynthetic process"/>
    <property type="evidence" value="ECO:0007669"/>
    <property type="project" value="UniProtKB-UniRule"/>
</dbReference>
<comment type="catalytic activity">
    <reaction evidence="11">
        <text>(2R)-2,3-dihydroxy-3-methylbutanoate = 3-methyl-2-oxobutanoate + H2O</text>
        <dbReference type="Rhea" id="RHEA:24809"/>
        <dbReference type="ChEBI" id="CHEBI:11851"/>
        <dbReference type="ChEBI" id="CHEBI:15377"/>
        <dbReference type="ChEBI" id="CHEBI:49072"/>
        <dbReference type="EC" id="4.2.1.9"/>
    </reaction>
    <physiologicalReaction direction="left-to-right" evidence="11">
        <dbReference type="Rhea" id="RHEA:24810"/>
    </physiologicalReaction>
</comment>
<keyword evidence="20" id="KW-1185">Reference proteome</keyword>
<dbReference type="GO" id="GO:0009099">
    <property type="term" value="P:L-valine biosynthetic process"/>
    <property type="evidence" value="ECO:0007669"/>
    <property type="project" value="UniProtKB-UniRule"/>
</dbReference>
<feature type="binding site" description="via carbamate group" evidence="15">
    <location>
        <position position="121"/>
    </location>
    <ligand>
        <name>Mg(2+)</name>
        <dbReference type="ChEBI" id="CHEBI:18420"/>
    </ligand>
</feature>
<dbReference type="RefSeq" id="WP_070964067.1">
    <property type="nucleotide sequence ID" value="NZ_CP017603.1"/>
</dbReference>
<evidence type="ECO:0000256" key="9">
    <source>
        <dbReference type="ARBA" id="ARBA00023239"/>
    </source>
</evidence>
<feature type="binding site" evidence="15">
    <location>
        <position position="440"/>
    </location>
    <ligand>
        <name>Mg(2+)</name>
        <dbReference type="ChEBI" id="CHEBI:18420"/>
    </ligand>
</feature>
<dbReference type="Proteomes" id="UP000192478">
    <property type="component" value="Chromosome"/>
</dbReference>
<dbReference type="InterPro" id="IPR037237">
    <property type="entry name" value="IlvD/EDD_N"/>
</dbReference>
<keyword evidence="10 15" id="KW-0100">Branched-chain amino acid biosynthesis</keyword>
<dbReference type="Proteomes" id="UP000177894">
    <property type="component" value="Chromosome"/>
</dbReference>
<evidence type="ECO:0000256" key="8">
    <source>
        <dbReference type="ARBA" id="ARBA00023014"/>
    </source>
</evidence>
<comment type="caution">
    <text evidence="15">Lacks conserved residue(s) required for the propagation of feature annotation.</text>
</comment>
<feature type="binding site" evidence="15">
    <location>
        <position position="120"/>
    </location>
    <ligand>
        <name>Mg(2+)</name>
        <dbReference type="ChEBI" id="CHEBI:18420"/>
    </ligand>
</feature>
<dbReference type="AlphaFoldDB" id="A0AAC9WI37"/>
<evidence type="ECO:0000259" key="17">
    <source>
        <dbReference type="Pfam" id="PF24877"/>
    </source>
</evidence>
<dbReference type="NCBIfam" id="NF002068">
    <property type="entry name" value="PRK00911.1"/>
    <property type="match status" value="1"/>
</dbReference>
<dbReference type="HAMAP" id="MF_00012">
    <property type="entry name" value="IlvD"/>
    <property type="match status" value="1"/>
</dbReference>
<evidence type="ECO:0000256" key="15">
    <source>
        <dbReference type="HAMAP-Rule" id="MF_00012"/>
    </source>
</evidence>
<feature type="binding site" evidence="15">
    <location>
        <position position="78"/>
    </location>
    <ligand>
        <name>Mg(2+)</name>
        <dbReference type="ChEBI" id="CHEBI:18420"/>
    </ligand>
</feature>
<sequence length="552" mass="58850">MRSHTTTKGLERATHRALYYAMGYLPEQLDKPLVAVVNSHNETMPGHVHLDTIAKAVKEGILAAGGTPIEFPTIALCDGIAQGNYGMHYPLASRELICDSIECMVNGHSYDAMVLITECDKITPGMLMAAARLNIPAIMISGGPMQTGFHCGEEVGYTDLMEAQGLVQRELMTKEELAEFEQNALPGCGACNILGTANSMNFLSEALGLTLPGSTIPATSGRRIALAKETGMKIMELYEKNITPKDILTKEAFYNALVVDMAIGGSSNTLIHLPAVANEAEVEFDMKMVEEVCAKTPHLVKLKPAGAHFPADLHRAGGITALMGQLMEAGLLQDALTATGKKISENVANAKVTNTDVIRSMDNPYSETGGISLLYGNLAPDGSVCKKAAVLPKMLVHKGPARVFNKEEDAVKAIYGGEVVEGEVVVIRYEGPKGGPGMREMLSPTSAIIGMGLGEKVALITDGRFSGATRGAAIGHISPEAADGGPIALIENGDIISIDIPKGILTLEVSDEELAKRKENWVMEKPPVKKGSYLDRYSKLVDSAMTGAIFKR</sequence>
<evidence type="ECO:0000256" key="2">
    <source>
        <dbReference type="ARBA" id="ARBA00006486"/>
    </source>
</evidence>
<comment type="function">
    <text evidence="15">Functions in the biosynthesis of branched-chain amino acids. Catalyzes the dehydration of (2R,3R)-2,3-dihydroxy-3-methylpentanoate (2,3-dihydroxy-3-methylvalerate) into 2-oxo-3-methylpentanoate (2-oxo-3-methylvalerate) and of (2R)-2,3-dihydroxy-3-methylbutanoate (2,3-dihydroxyisovalerate) into 2-oxo-3-methylbutanoate (2-oxoisovalerate), the penultimate precursor to L-isoleucine and L-valine, respectively.</text>
</comment>
<protein>
    <recommendedName>
        <fullName evidence="14 15">Dihydroxy-acid dehydratase</fullName>
        <shortName evidence="15">DAD</shortName>
        <ecNumber evidence="14 15">4.2.1.9</ecNumber>
    </recommendedName>
</protein>
<comment type="pathway">
    <text evidence="12 15">Amino-acid biosynthesis; L-valine biosynthesis; L-valine from pyruvate: step 3/4.</text>
</comment>
<keyword evidence="3 15" id="KW-0028">Amino-acid biosynthesis</keyword>
<evidence type="ECO:0000256" key="12">
    <source>
        <dbReference type="ARBA" id="ARBA00029436"/>
    </source>
</evidence>
<dbReference type="GO" id="GO:0005829">
    <property type="term" value="C:cytosol"/>
    <property type="evidence" value="ECO:0007669"/>
    <property type="project" value="TreeGrafter"/>
</dbReference>
<keyword evidence="7 15" id="KW-0408">Iron</keyword>
<evidence type="ECO:0000313" key="21">
    <source>
        <dbReference type="Proteomes" id="UP000192478"/>
    </source>
</evidence>
<evidence type="ECO:0000313" key="20">
    <source>
        <dbReference type="Proteomes" id="UP000177894"/>
    </source>
</evidence>
<feature type="domain" description="Dihydroxy-acid/6-phosphogluconate dehydratase C-terminal" evidence="17">
    <location>
        <begin position="356"/>
        <end position="548"/>
    </location>
</feature>
<evidence type="ECO:0000313" key="19">
    <source>
        <dbReference type="EMBL" id="ARE89384.1"/>
    </source>
</evidence>
<evidence type="ECO:0000256" key="3">
    <source>
        <dbReference type="ARBA" id="ARBA00022605"/>
    </source>
</evidence>
<evidence type="ECO:0000256" key="1">
    <source>
        <dbReference type="ARBA" id="ARBA00001946"/>
    </source>
</evidence>
<dbReference type="NCBIfam" id="TIGR00110">
    <property type="entry name" value="ilvD"/>
    <property type="match status" value="1"/>
</dbReference>